<gene>
    <name evidence="2" type="ORF">NC998_03300</name>
</gene>
<sequence length="218" mass="25415">MLLSQNFRESAILLVLTASLSGFLVPYILKKVDERKLKEQKIIDDRKLREQKEFEAELTRQNKVIEAQAQLLDTLVQLLWEFHLLVLSVSYHKVNHDQARYEAAVEEYAEKAWMYFGKIRPEISKASRLTSNEIYQTLLIFCTDSLMGLDIRLATLIRKEAPHEEWKIHHDFVFQTLTSQVDEIVSLLAEELRLSSRTKLSNMTIKSSIESSNFRRSG</sequence>
<feature type="transmembrane region" description="Helical" evidence="1">
    <location>
        <begin position="12"/>
        <end position="29"/>
    </location>
</feature>
<comment type="caution">
    <text evidence="2">The sequence shown here is derived from an EMBL/GenBank/DDBJ whole genome shotgun (WGS) entry which is preliminary data.</text>
</comment>
<accession>A0ABV0J2W8</accession>
<evidence type="ECO:0000313" key="3">
    <source>
        <dbReference type="Proteomes" id="UP001464891"/>
    </source>
</evidence>
<dbReference type="Proteomes" id="UP001464891">
    <property type="component" value="Unassembled WGS sequence"/>
</dbReference>
<keyword evidence="1" id="KW-0812">Transmembrane</keyword>
<dbReference type="EMBL" id="JAMPKM010000001">
    <property type="protein sequence ID" value="MEP0816119.1"/>
    <property type="molecule type" value="Genomic_DNA"/>
</dbReference>
<name>A0ABV0J2W8_9CYAN</name>
<reference evidence="2 3" key="1">
    <citation type="submission" date="2022-04" db="EMBL/GenBank/DDBJ databases">
        <title>Positive selection, recombination, and allopatry shape intraspecific diversity of widespread and dominant cyanobacteria.</title>
        <authorList>
            <person name="Wei J."/>
            <person name="Shu W."/>
            <person name="Hu C."/>
        </authorList>
    </citation>
    <scope>NUCLEOTIDE SEQUENCE [LARGE SCALE GENOMIC DNA]</scope>
    <source>
        <strain evidence="2 3">GB2-A4</strain>
    </source>
</reference>
<keyword evidence="1" id="KW-1133">Transmembrane helix</keyword>
<protein>
    <submittedName>
        <fullName evidence="2">Uncharacterized protein</fullName>
    </submittedName>
</protein>
<proteinExistence type="predicted"/>
<evidence type="ECO:0000256" key="1">
    <source>
        <dbReference type="SAM" id="Phobius"/>
    </source>
</evidence>
<organism evidence="2 3">
    <name type="scientific">Trichocoleus desertorum GB2-A4</name>
    <dbReference type="NCBI Taxonomy" id="2933944"/>
    <lineage>
        <taxon>Bacteria</taxon>
        <taxon>Bacillati</taxon>
        <taxon>Cyanobacteriota</taxon>
        <taxon>Cyanophyceae</taxon>
        <taxon>Leptolyngbyales</taxon>
        <taxon>Trichocoleusaceae</taxon>
        <taxon>Trichocoleus</taxon>
    </lineage>
</organism>
<keyword evidence="3" id="KW-1185">Reference proteome</keyword>
<keyword evidence="1" id="KW-0472">Membrane</keyword>
<evidence type="ECO:0000313" key="2">
    <source>
        <dbReference type="EMBL" id="MEP0816119.1"/>
    </source>
</evidence>
<dbReference type="RefSeq" id="WP_190431817.1">
    <property type="nucleotide sequence ID" value="NZ_JAMPKM010000001.1"/>
</dbReference>